<proteinExistence type="predicted"/>
<evidence type="ECO:0008006" key="2">
    <source>
        <dbReference type="Google" id="ProtNLM"/>
    </source>
</evidence>
<sequence>MTLEEMEIEFGQHLRRYRIDVLQVDQLTMATNSGISVRALRNLERGSGSTLRTLLTVLNAMGRYSHLLASVPIPIPLVVPVKQVKQRQRIYKATKVKSSGSEGNN</sequence>
<accession>A0AAE4GAI7</accession>
<evidence type="ECO:0000313" key="1">
    <source>
        <dbReference type="EMBL" id="MDT0338757.1"/>
    </source>
</evidence>
<organism evidence="1">
    <name type="scientific">Herbaspirillum huttiense subsp. nephrolepidis</name>
    <dbReference type="NCBI Taxonomy" id="3075126"/>
    <lineage>
        <taxon>Bacteria</taxon>
        <taxon>Pseudomonadati</taxon>
        <taxon>Pseudomonadota</taxon>
        <taxon>Betaproteobacteria</taxon>
        <taxon>Burkholderiales</taxon>
        <taxon>Oxalobacteraceae</taxon>
        <taxon>Herbaspirillum</taxon>
    </lineage>
</organism>
<dbReference type="EMBL" id="JAVRAA010000009">
    <property type="protein sequence ID" value="MDT0338757.1"/>
    <property type="molecule type" value="Genomic_DNA"/>
</dbReference>
<name>A0AAE4GAI7_9BURK</name>
<dbReference type="SUPFAM" id="SSF47413">
    <property type="entry name" value="lambda repressor-like DNA-binding domains"/>
    <property type="match status" value="1"/>
</dbReference>
<dbReference type="Gene3D" id="1.10.260.40">
    <property type="entry name" value="lambda repressor-like DNA-binding domains"/>
    <property type="match status" value="1"/>
</dbReference>
<comment type="caution">
    <text evidence="1">The sequence shown here is derived from an EMBL/GenBank/DDBJ whole genome shotgun (WGS) entry which is preliminary data.</text>
</comment>
<reference evidence="1" key="1">
    <citation type="submission" date="2023-02" db="EMBL/GenBank/DDBJ databases">
        <title>Description of Herbaspirillum huttiense subsp. nephrolepsisexaltata and Herbaspirillum huttiense subsp. lycopersicon.</title>
        <authorList>
            <person name="Poudel M."/>
            <person name="Sharma A."/>
            <person name="Goss E."/>
            <person name="Tapia J.H."/>
            <person name="Harmon C.M."/>
            <person name="Jones J.B."/>
        </authorList>
    </citation>
    <scope>NUCLEOTIDE SEQUENCE</scope>
    <source>
        <strain evidence="1">NC40101</strain>
    </source>
</reference>
<protein>
    <recommendedName>
        <fullName evidence="2">HTH cro/C1-type domain-containing protein</fullName>
    </recommendedName>
</protein>
<dbReference type="GO" id="GO:0003677">
    <property type="term" value="F:DNA binding"/>
    <property type="evidence" value="ECO:0007669"/>
    <property type="project" value="InterPro"/>
</dbReference>
<dbReference type="AlphaFoldDB" id="A0AAE4GAI7"/>
<dbReference type="InterPro" id="IPR010982">
    <property type="entry name" value="Lambda_DNA-bd_dom_sf"/>
</dbReference>
<dbReference type="RefSeq" id="WP_310837941.1">
    <property type="nucleotide sequence ID" value="NZ_JAVLSM010000010.1"/>
</dbReference>
<gene>
    <name evidence="1" type="ORF">RJN63_18100</name>
</gene>